<keyword evidence="1" id="KW-0175">Coiled coil</keyword>
<evidence type="ECO:0000313" key="3">
    <source>
        <dbReference type="EMBL" id="ABL97800.1"/>
    </source>
</evidence>
<organism evidence="3">
    <name type="scientific">uncultured marine bacterium HF10_29C11</name>
    <dbReference type="NCBI Taxonomy" id="415445"/>
    <lineage>
        <taxon>Bacteria</taxon>
        <taxon>environmental samples</taxon>
    </lineage>
</organism>
<dbReference type="AlphaFoldDB" id="A4GI89"/>
<feature type="compositionally biased region" description="Basic and acidic residues" evidence="2">
    <location>
        <begin position="273"/>
        <end position="288"/>
    </location>
</feature>
<evidence type="ECO:0000256" key="1">
    <source>
        <dbReference type="SAM" id="Coils"/>
    </source>
</evidence>
<dbReference type="EMBL" id="EF089401">
    <property type="protein sequence ID" value="ABL97800.1"/>
    <property type="molecule type" value="Genomic_DNA"/>
</dbReference>
<accession>A4GI89</accession>
<reference evidence="3" key="1">
    <citation type="journal article" date="2007" name="Environ. Microbiol.">
        <title>Proteorhodopsin photosystem gene clusters exhibit co-evolutionary trends and shared ancestry among diverse marine microbial phyla.</title>
        <authorList>
            <person name="McCarren J."/>
            <person name="Delong E.F."/>
        </authorList>
    </citation>
    <scope>NUCLEOTIDE SEQUENCE</scope>
</reference>
<protein>
    <submittedName>
        <fullName evidence="3">Uncharacterized protein</fullName>
    </submittedName>
</protein>
<proteinExistence type="predicted"/>
<feature type="coiled-coil region" evidence="1">
    <location>
        <begin position="67"/>
        <end position="101"/>
    </location>
</feature>
<name>A4GI89_9BACT</name>
<gene>
    <name evidence="3" type="ORF">ALOHA_HF1029C11.0027</name>
</gene>
<dbReference type="InterPro" id="IPR055545">
    <property type="entry name" value="DUF7121"/>
</dbReference>
<feature type="region of interest" description="Disordered" evidence="2">
    <location>
        <begin position="260"/>
        <end position="288"/>
    </location>
</feature>
<dbReference type="Pfam" id="PF23435">
    <property type="entry name" value="DUF7121"/>
    <property type="match status" value="1"/>
</dbReference>
<sequence length="288" mass="33598">MMSNKYMTGGLLRVVEWAKYMTPEELLAITPEFLGKAILHRRERLASEIPEQLDARTDELSEAASMARSAKAKRDDVNKKVASLKKERNDAQAKAKKLFVEANAIREATPKQKGDTEPEPEWAKDRLQQRLDALDLSLQTNWGTHLDERSTLNEMKNLIRKHEEWVDSRKEKFSEINRMKDLQENAKQFLETADKAHQAMVQLHDENQIFHDTYIENEQRRKRADARTTRLAQALDESQRGIDYWKHCIENGFHELMADSERVRQGGKSSRALARERRQQTDKRGEEE</sequence>
<evidence type="ECO:0000256" key="2">
    <source>
        <dbReference type="SAM" id="MobiDB-lite"/>
    </source>
</evidence>